<dbReference type="InterPro" id="IPR050346">
    <property type="entry name" value="FMO-like"/>
</dbReference>
<gene>
    <name evidence="7" type="ORF">Z517_04685</name>
</gene>
<dbReference type="GO" id="GO:0050660">
    <property type="term" value="F:flavin adenine dinucleotide binding"/>
    <property type="evidence" value="ECO:0007669"/>
    <property type="project" value="InterPro"/>
</dbReference>
<dbReference type="AlphaFoldDB" id="A0A0D2HAR8"/>
<dbReference type="GO" id="GO:0050661">
    <property type="term" value="F:NADP binding"/>
    <property type="evidence" value="ECO:0007669"/>
    <property type="project" value="InterPro"/>
</dbReference>
<dbReference type="GO" id="GO:0004499">
    <property type="term" value="F:N,N-dimethylaniline monooxygenase activity"/>
    <property type="evidence" value="ECO:0007669"/>
    <property type="project" value="InterPro"/>
</dbReference>
<evidence type="ECO:0000256" key="5">
    <source>
        <dbReference type="ARBA" id="ARBA00022857"/>
    </source>
</evidence>
<dbReference type="InterPro" id="IPR020946">
    <property type="entry name" value="Flavin_mOase-like"/>
</dbReference>
<keyword evidence="6" id="KW-0560">Oxidoreductase</keyword>
<dbReference type="HOGENOM" id="CLU_006909_5_3_1"/>
<evidence type="ECO:0008006" key="9">
    <source>
        <dbReference type="Google" id="ProtNLM"/>
    </source>
</evidence>
<keyword evidence="8" id="KW-1185">Reference proteome</keyword>
<dbReference type="PANTHER" id="PTHR23023">
    <property type="entry name" value="DIMETHYLANILINE MONOOXYGENASE"/>
    <property type="match status" value="1"/>
</dbReference>
<dbReference type="Gene3D" id="3.50.50.60">
    <property type="entry name" value="FAD/NAD(P)-binding domain"/>
    <property type="match status" value="2"/>
</dbReference>
<evidence type="ECO:0000313" key="8">
    <source>
        <dbReference type="Proteomes" id="UP000053029"/>
    </source>
</evidence>
<sequence length="502" mass="57079">MVRKCSRVAVIGAGPAGAIATDALVKEQTFDTIRVFERNAIAGGTWVYTADHSPKIPSLRKLLKHQADLPVLTPARFPSETEKTEAINSPQLRYSDTGIHENLHSNLPPQTMCFTQEPIPEILSERTLAHYGSNAPFRHREVIRGWVEDIFVRGGMQHLIEFNTTVERAQKEGDEWVLTLRSAPPGSKMNYWWQEAFDALVVATGHFSLPYVPDIAGLADYDERYPGRIQHSKHFRSVEQFRGKKVIIVGGSVSAFDALHEIRVVAQHPVIASLKKPLPAFGWGAFKHPHVSIKPPIAKFHPEGRIDFEDGSYVDHVDVVLFATGYDFSFPFLPHINRRIQGRRIQKLYQHVFDTEDPTLAFIGMVSGGLTFRVYEWQAVAVARLLAGRARLPRRHLMRKWEHDRLAKCGDGIPFFDLSSDFEEYFEGLRGFAGEPAVGSNGRRLPRYDPKWKDLFVEVVVKARLRWWEQERRKADEEIREAQTHRPKAGGNSSRDLVRALL</sequence>
<evidence type="ECO:0000256" key="4">
    <source>
        <dbReference type="ARBA" id="ARBA00022827"/>
    </source>
</evidence>
<comment type="cofactor">
    <cofactor evidence="1">
        <name>FAD</name>
        <dbReference type="ChEBI" id="CHEBI:57692"/>
    </cofactor>
</comment>
<dbReference type="SUPFAM" id="SSF51905">
    <property type="entry name" value="FAD/NAD(P)-binding domain"/>
    <property type="match status" value="2"/>
</dbReference>
<dbReference type="FunFam" id="3.50.50.60:FF:000023">
    <property type="entry name" value="Dimethylaniline monooxygenase [N-oxide-forming]"/>
    <property type="match status" value="1"/>
</dbReference>
<evidence type="ECO:0000256" key="6">
    <source>
        <dbReference type="ARBA" id="ARBA00023002"/>
    </source>
</evidence>
<dbReference type="OrthoDB" id="66881at2759"/>
<keyword evidence="3" id="KW-0285">Flavoprotein</keyword>
<dbReference type="GeneID" id="25304175"/>
<accession>A0A0D2HAR8</accession>
<dbReference type="InterPro" id="IPR000960">
    <property type="entry name" value="Flavin_mOase"/>
</dbReference>
<keyword evidence="4" id="KW-0274">FAD</keyword>
<comment type="similarity">
    <text evidence="2">Belongs to the FMO family.</text>
</comment>
<organism evidence="7 8">
    <name type="scientific">Fonsecaea pedrosoi CBS 271.37</name>
    <dbReference type="NCBI Taxonomy" id="1442368"/>
    <lineage>
        <taxon>Eukaryota</taxon>
        <taxon>Fungi</taxon>
        <taxon>Dikarya</taxon>
        <taxon>Ascomycota</taxon>
        <taxon>Pezizomycotina</taxon>
        <taxon>Eurotiomycetes</taxon>
        <taxon>Chaetothyriomycetidae</taxon>
        <taxon>Chaetothyriales</taxon>
        <taxon>Herpotrichiellaceae</taxon>
        <taxon>Fonsecaea</taxon>
    </lineage>
</organism>
<dbReference type="EMBL" id="KN846971">
    <property type="protein sequence ID" value="KIW81659.1"/>
    <property type="molecule type" value="Genomic_DNA"/>
</dbReference>
<proteinExistence type="inferred from homology"/>
<keyword evidence="5" id="KW-0521">NADP</keyword>
<dbReference type="Pfam" id="PF00743">
    <property type="entry name" value="FMO-like"/>
    <property type="match status" value="2"/>
</dbReference>
<name>A0A0D2HAR8_9EURO</name>
<evidence type="ECO:0000256" key="2">
    <source>
        <dbReference type="ARBA" id="ARBA00009183"/>
    </source>
</evidence>
<protein>
    <recommendedName>
        <fullName evidence="9">Thiol-specific monooxygenase</fullName>
    </recommendedName>
</protein>
<dbReference type="InterPro" id="IPR036188">
    <property type="entry name" value="FAD/NAD-bd_sf"/>
</dbReference>
<dbReference type="VEuPathDB" id="FungiDB:Z517_04685"/>
<evidence type="ECO:0000256" key="3">
    <source>
        <dbReference type="ARBA" id="ARBA00022630"/>
    </source>
</evidence>
<evidence type="ECO:0000256" key="1">
    <source>
        <dbReference type="ARBA" id="ARBA00001974"/>
    </source>
</evidence>
<evidence type="ECO:0000313" key="7">
    <source>
        <dbReference type="EMBL" id="KIW81659.1"/>
    </source>
</evidence>
<dbReference type="PRINTS" id="PR00370">
    <property type="entry name" value="FMOXYGENASE"/>
</dbReference>
<dbReference type="RefSeq" id="XP_013285467.1">
    <property type="nucleotide sequence ID" value="XM_013430013.1"/>
</dbReference>
<reference evidence="7 8" key="1">
    <citation type="submission" date="2015-01" db="EMBL/GenBank/DDBJ databases">
        <title>The Genome Sequence of Fonsecaea pedrosoi CBS 271.37.</title>
        <authorList>
            <consortium name="The Broad Institute Genomics Platform"/>
            <person name="Cuomo C."/>
            <person name="de Hoog S."/>
            <person name="Gorbushina A."/>
            <person name="Stielow B."/>
            <person name="Teixiera M."/>
            <person name="Abouelleil A."/>
            <person name="Chapman S.B."/>
            <person name="Priest M."/>
            <person name="Young S.K."/>
            <person name="Wortman J."/>
            <person name="Nusbaum C."/>
            <person name="Birren B."/>
        </authorList>
    </citation>
    <scope>NUCLEOTIDE SEQUENCE [LARGE SCALE GENOMIC DNA]</scope>
    <source>
        <strain evidence="7 8">CBS 271.37</strain>
    </source>
</reference>
<dbReference type="Proteomes" id="UP000053029">
    <property type="component" value="Unassembled WGS sequence"/>
</dbReference>